<evidence type="ECO:0000256" key="1">
    <source>
        <dbReference type="ARBA" id="ARBA00000920"/>
    </source>
</evidence>
<dbReference type="OrthoDB" id="269227at2759"/>
<keyword evidence="6" id="KW-0285">Flavoprotein</keyword>
<evidence type="ECO:0000256" key="13">
    <source>
        <dbReference type="PIRSR" id="PIRSR028937-1"/>
    </source>
</evidence>
<dbReference type="InterPro" id="IPR000172">
    <property type="entry name" value="GMC_OxRdtase_N"/>
</dbReference>
<keyword evidence="9" id="KW-1133">Transmembrane helix</keyword>
<proteinExistence type="inferred from homology"/>
<evidence type="ECO:0000313" key="16">
    <source>
        <dbReference type="EMBL" id="KAF4961392.1"/>
    </source>
</evidence>
<keyword evidence="11" id="KW-0472">Membrane</keyword>
<gene>
    <name evidence="16" type="ORF">FGADI_245</name>
</gene>
<dbReference type="GO" id="GO:0050660">
    <property type="term" value="F:flavin adenine dinucleotide binding"/>
    <property type="evidence" value="ECO:0007669"/>
    <property type="project" value="InterPro"/>
</dbReference>
<comment type="subcellular location">
    <subcellularLocation>
        <location evidence="3">Membrane</location>
    </subcellularLocation>
</comment>
<evidence type="ECO:0000313" key="17">
    <source>
        <dbReference type="Proteomes" id="UP000604273"/>
    </source>
</evidence>
<keyword evidence="7" id="KW-0812">Transmembrane</keyword>
<evidence type="ECO:0000256" key="8">
    <source>
        <dbReference type="ARBA" id="ARBA00022827"/>
    </source>
</evidence>
<evidence type="ECO:0000256" key="4">
    <source>
        <dbReference type="ARBA" id="ARBA00010790"/>
    </source>
</evidence>
<dbReference type="GO" id="GO:0016020">
    <property type="term" value="C:membrane"/>
    <property type="evidence" value="ECO:0007669"/>
    <property type="project" value="UniProtKB-SubCell"/>
</dbReference>
<keyword evidence="8" id="KW-0274">FAD</keyword>
<dbReference type="Gene3D" id="3.50.50.60">
    <property type="entry name" value="FAD/NAD(P)-binding domain"/>
    <property type="match status" value="2"/>
</dbReference>
<reference evidence="16" key="1">
    <citation type="journal article" date="2020" name="BMC Genomics">
        <title>Correction to: Identification and distribution of gene clusters required for synthesis of sphingolipid metabolism inhibitors in diverse species of the filamentous fungus Fusarium.</title>
        <authorList>
            <person name="Kim H.S."/>
            <person name="Lohmar J.M."/>
            <person name="Busman M."/>
            <person name="Brown D.W."/>
            <person name="Naumann T.A."/>
            <person name="Divon H.H."/>
            <person name="Lysoe E."/>
            <person name="Uhlig S."/>
            <person name="Proctor R.H."/>
        </authorList>
    </citation>
    <scope>NUCLEOTIDE SEQUENCE</scope>
    <source>
        <strain evidence="16">NRRL 45417</strain>
    </source>
</reference>
<comment type="similarity">
    <text evidence="4 12">Belongs to the GMC oxidoreductase family.</text>
</comment>
<dbReference type="InterPro" id="IPR007867">
    <property type="entry name" value="GMC_OxRtase_C"/>
</dbReference>
<dbReference type="Pfam" id="PF00732">
    <property type="entry name" value="GMC_oxred_N"/>
    <property type="match status" value="1"/>
</dbReference>
<keyword evidence="17" id="KW-1185">Reference proteome</keyword>
<dbReference type="SUPFAM" id="SSF51905">
    <property type="entry name" value="FAD/NAD(P)-binding domain"/>
    <property type="match status" value="1"/>
</dbReference>
<dbReference type="PANTHER" id="PTHR46056:SF12">
    <property type="entry name" value="LONG-CHAIN-ALCOHOL OXIDASE"/>
    <property type="match status" value="1"/>
</dbReference>
<evidence type="ECO:0000256" key="7">
    <source>
        <dbReference type="ARBA" id="ARBA00022692"/>
    </source>
</evidence>
<dbReference type="InterPro" id="IPR036188">
    <property type="entry name" value="FAD/NAD-bd_sf"/>
</dbReference>
<feature type="domain" description="Glucose-methanol-choline oxidoreductase N-terminal" evidence="14">
    <location>
        <begin position="245"/>
        <end position="465"/>
    </location>
</feature>
<evidence type="ECO:0000256" key="6">
    <source>
        <dbReference type="ARBA" id="ARBA00022630"/>
    </source>
</evidence>
<dbReference type="EMBL" id="JABFAI010000005">
    <property type="protein sequence ID" value="KAF4961392.1"/>
    <property type="molecule type" value="Genomic_DNA"/>
</dbReference>
<reference evidence="16" key="2">
    <citation type="submission" date="2020-05" db="EMBL/GenBank/DDBJ databases">
        <authorList>
            <person name="Kim H.-S."/>
            <person name="Proctor R.H."/>
            <person name="Brown D.W."/>
        </authorList>
    </citation>
    <scope>NUCLEOTIDE SEQUENCE</scope>
    <source>
        <strain evidence="16">NRRL 45417</strain>
    </source>
</reference>
<evidence type="ECO:0000256" key="3">
    <source>
        <dbReference type="ARBA" id="ARBA00004370"/>
    </source>
</evidence>
<dbReference type="EC" id="1.1.3.20" evidence="5 12"/>
<dbReference type="InterPro" id="IPR012400">
    <property type="entry name" value="Long_Oxdase"/>
</dbReference>
<evidence type="ECO:0000256" key="5">
    <source>
        <dbReference type="ARBA" id="ARBA00013125"/>
    </source>
</evidence>
<sequence length="722" mass="78116">MTERTAVGLPAGPSSGPLTDAQWQVMMAIMDTIIAPCPESAIPASQKTALLTNCDDSTLKAFLHEKPSDMPLFQEILERLLANLHADKLSAIGTVCSLLGNRAGALPLTGYLTLFCDLSIQDRTLVLNSWQTSSLATFRVLFKQLSIIGKHVYLRSSSLFNEVVGFPSTPVGWHPVESYPFEFIEFHNSETHVQLDTDVVIVGSGCGAGVVARTMAMAGHRVLVVDKGQHFETSSLPLDQSAGYFHLFEQGGLVSSEDGSISTLAGSCFGGGGTVNWSACLQPQNTVRDEWADKRGLGFFKSAKFQEHLDSVCERMGVSSEPINHNHGNSVLLEGGRKLGYSAKQVPQNTGHGEHQDGYCSLGCWKGQKQGPVNGWLPDAARCGAKFISGFYVNRVLFKKHGGKNVASGVTGTWRSRDGSGASARTVTISAKRVVISAGSLCSPIILKNSGLKNKHIGRNLHLHPTSFVSAVFEQETRPWEGGILTSVVSSFDNVDGHGHGVRLERTSMLASLPNNQRLNWTSGSDYKATIAKYRNTEIYIAITRDRDSGQVIADPVNGTPRLVYTPSKFDASNNMKGMLGLAKILYVQGALEIHPILPGLEPFIREPETLANGVDSHSGITDSRFSQWLKKMEAHGNKTPDTPYGSAHQMGTCRMSTKESDGVVDEFGRVWGCENLIVADASVFPSASGVNPMITTMAISEHIALAMAEELARDTQERPRL</sequence>
<dbReference type="GO" id="GO:0046577">
    <property type="term" value="F:long-chain-alcohol oxidase activity"/>
    <property type="evidence" value="ECO:0007669"/>
    <property type="project" value="UniProtKB-EC"/>
</dbReference>
<evidence type="ECO:0000256" key="12">
    <source>
        <dbReference type="PIRNR" id="PIRNR028937"/>
    </source>
</evidence>
<comment type="function">
    <text evidence="2">Long-chain fatty alcohol oxidase involved in the omega-oxidation pathway of lipid degradation.</text>
</comment>
<evidence type="ECO:0000259" key="15">
    <source>
        <dbReference type="Pfam" id="PF05199"/>
    </source>
</evidence>
<comment type="caution">
    <text evidence="16">The sequence shown here is derived from an EMBL/GenBank/DDBJ whole genome shotgun (WGS) entry which is preliminary data.</text>
</comment>
<protein>
    <recommendedName>
        <fullName evidence="5 12">Long-chain-alcohol oxidase</fullName>
        <ecNumber evidence="5 12">1.1.3.20</ecNumber>
    </recommendedName>
</protein>
<evidence type="ECO:0000256" key="2">
    <source>
        <dbReference type="ARBA" id="ARBA00003842"/>
    </source>
</evidence>
<organism evidence="16 17">
    <name type="scientific">Fusarium gaditjirri</name>
    <dbReference type="NCBI Taxonomy" id="282569"/>
    <lineage>
        <taxon>Eukaryota</taxon>
        <taxon>Fungi</taxon>
        <taxon>Dikarya</taxon>
        <taxon>Ascomycota</taxon>
        <taxon>Pezizomycotina</taxon>
        <taxon>Sordariomycetes</taxon>
        <taxon>Hypocreomycetidae</taxon>
        <taxon>Hypocreales</taxon>
        <taxon>Nectriaceae</taxon>
        <taxon>Fusarium</taxon>
        <taxon>Fusarium nisikadoi species complex</taxon>
    </lineage>
</organism>
<comment type="catalytic activity">
    <reaction evidence="1 12">
        <text>a long-chain primary fatty alcohol + O2 = a long-chain fatty aldehyde + H2O2</text>
        <dbReference type="Rhea" id="RHEA:22756"/>
        <dbReference type="ChEBI" id="CHEBI:15379"/>
        <dbReference type="ChEBI" id="CHEBI:16240"/>
        <dbReference type="ChEBI" id="CHEBI:17176"/>
        <dbReference type="ChEBI" id="CHEBI:77396"/>
        <dbReference type="EC" id="1.1.3.20"/>
    </reaction>
</comment>
<evidence type="ECO:0000256" key="10">
    <source>
        <dbReference type="ARBA" id="ARBA00023002"/>
    </source>
</evidence>
<dbReference type="PIRSF" id="PIRSF028937">
    <property type="entry name" value="Lg_Ch_AO"/>
    <property type="match status" value="1"/>
</dbReference>
<evidence type="ECO:0000256" key="11">
    <source>
        <dbReference type="ARBA" id="ARBA00023136"/>
    </source>
</evidence>
<feature type="domain" description="Glucose-methanol-choline oxidoreductase C-terminal" evidence="15">
    <location>
        <begin position="646"/>
        <end position="700"/>
    </location>
</feature>
<name>A0A8H4TP81_9HYPO</name>
<dbReference type="AlphaFoldDB" id="A0A8H4TP81"/>
<evidence type="ECO:0000259" key="14">
    <source>
        <dbReference type="Pfam" id="PF00732"/>
    </source>
</evidence>
<feature type="active site" description="Proton acceptor" evidence="13">
    <location>
        <position position="649"/>
    </location>
</feature>
<evidence type="ECO:0000256" key="9">
    <source>
        <dbReference type="ARBA" id="ARBA00022989"/>
    </source>
</evidence>
<accession>A0A8H4TP81</accession>
<dbReference type="Proteomes" id="UP000604273">
    <property type="component" value="Unassembled WGS sequence"/>
</dbReference>
<dbReference type="Pfam" id="PF05199">
    <property type="entry name" value="GMC_oxred_C"/>
    <property type="match status" value="1"/>
</dbReference>
<keyword evidence="10 12" id="KW-0560">Oxidoreductase</keyword>
<dbReference type="PANTHER" id="PTHR46056">
    <property type="entry name" value="LONG-CHAIN-ALCOHOL OXIDASE"/>
    <property type="match status" value="1"/>
</dbReference>